<evidence type="ECO:0000313" key="6">
    <source>
        <dbReference type="EMBL" id="SEC71060.1"/>
    </source>
</evidence>
<accession>A0A1H4UR87</accession>
<dbReference type="SUPFAM" id="SSF51679">
    <property type="entry name" value="Bacterial luciferase-like"/>
    <property type="match status" value="1"/>
</dbReference>
<evidence type="ECO:0000256" key="1">
    <source>
        <dbReference type="ARBA" id="ARBA00010426"/>
    </source>
</evidence>
<feature type="domain" description="Luciferase-like" evidence="5">
    <location>
        <begin position="5"/>
        <end position="310"/>
    </location>
</feature>
<dbReference type="InterPro" id="IPR036661">
    <property type="entry name" value="Luciferase-like_sf"/>
</dbReference>
<protein>
    <submittedName>
        <fullName evidence="6">Limonene 1,2-monooxygenase</fullName>
    </submittedName>
</protein>
<dbReference type="GO" id="GO:0005829">
    <property type="term" value="C:cytosol"/>
    <property type="evidence" value="ECO:0007669"/>
    <property type="project" value="TreeGrafter"/>
</dbReference>
<sequence length="389" mass="42962">MSRLKFGTFLAPIHTPGQNPTLLLQRDLELVQLLERLGYDEAWFGEHHSAGSEIYASPEIMIAAAGERTSRIKLGTGVTSVSYHNPLWAAERMVMLDHLTHGRVLFGLGPGSLPTDAAMLGLSQIDTRELLAENTDIIMRLLRGETVSAKTRTHTLVDACIQMAPYSSPLFDVVVAAIASPTGARLAGHHGIGLLSIAATLTADGFSALQHHWGMLEEFATLAGRSEDVDRSKWRLVGPFHIAETREQAYRDVEHGIEHWFKYLQHVAAFPQMAVEGENKREMIDFINNSGIGVIGTAEEARAQVQRLVDQSGGFGTLLLQGHDWANPQATARSYELFAQDVMPFFQGQAQPLLDADERARRVREGQADEHRKAVAHMTKKYEAELGRV</sequence>
<keyword evidence="3" id="KW-0560">Oxidoreductase</keyword>
<reference evidence="7" key="1">
    <citation type="submission" date="2016-10" db="EMBL/GenBank/DDBJ databases">
        <authorList>
            <person name="Varghese N."/>
            <person name="Submissions S."/>
        </authorList>
    </citation>
    <scope>NUCLEOTIDE SEQUENCE [LARGE SCALE GENOMIC DNA]</scope>
    <source>
        <strain evidence="7">DSM 44498</strain>
    </source>
</reference>
<keyword evidence="2" id="KW-0285">Flavoprotein</keyword>
<evidence type="ECO:0000256" key="4">
    <source>
        <dbReference type="ARBA" id="ARBA00023033"/>
    </source>
</evidence>
<keyword evidence="7" id="KW-1185">Reference proteome</keyword>
<gene>
    <name evidence="6" type="ORF">SAMN04490239_5144</name>
</gene>
<dbReference type="Proteomes" id="UP000183561">
    <property type="component" value="Unassembled WGS sequence"/>
</dbReference>
<dbReference type="RefSeq" id="WP_072949192.1">
    <property type="nucleotide sequence ID" value="NZ_CP070609.1"/>
</dbReference>
<evidence type="ECO:0000259" key="5">
    <source>
        <dbReference type="Pfam" id="PF00296"/>
    </source>
</evidence>
<dbReference type="AlphaFoldDB" id="A0A1H4UR87"/>
<evidence type="ECO:0000256" key="2">
    <source>
        <dbReference type="ARBA" id="ARBA00022630"/>
    </source>
</evidence>
<organism evidence="6 7">
    <name type="scientific">Rhodococcus koreensis</name>
    <dbReference type="NCBI Taxonomy" id="99653"/>
    <lineage>
        <taxon>Bacteria</taxon>
        <taxon>Bacillati</taxon>
        <taxon>Actinomycetota</taxon>
        <taxon>Actinomycetes</taxon>
        <taxon>Mycobacteriales</taxon>
        <taxon>Nocardiaceae</taxon>
        <taxon>Rhodococcus</taxon>
    </lineage>
</organism>
<dbReference type="GO" id="GO:0016705">
    <property type="term" value="F:oxidoreductase activity, acting on paired donors, with incorporation or reduction of molecular oxygen"/>
    <property type="evidence" value="ECO:0007669"/>
    <property type="project" value="InterPro"/>
</dbReference>
<dbReference type="InterPro" id="IPR011251">
    <property type="entry name" value="Luciferase-like_dom"/>
</dbReference>
<dbReference type="EMBL" id="FNSV01000005">
    <property type="protein sequence ID" value="SEC71060.1"/>
    <property type="molecule type" value="Genomic_DNA"/>
</dbReference>
<dbReference type="GO" id="GO:0004497">
    <property type="term" value="F:monooxygenase activity"/>
    <property type="evidence" value="ECO:0007669"/>
    <property type="project" value="UniProtKB-KW"/>
</dbReference>
<evidence type="ECO:0000256" key="3">
    <source>
        <dbReference type="ARBA" id="ARBA00023002"/>
    </source>
</evidence>
<dbReference type="Gene3D" id="3.20.20.30">
    <property type="entry name" value="Luciferase-like domain"/>
    <property type="match status" value="1"/>
</dbReference>
<keyword evidence="4 6" id="KW-0503">Monooxygenase</keyword>
<dbReference type="Pfam" id="PF00296">
    <property type="entry name" value="Bac_luciferase"/>
    <property type="match status" value="1"/>
</dbReference>
<name>A0A1H4UR87_9NOCA</name>
<dbReference type="OrthoDB" id="5241801at2"/>
<dbReference type="InterPro" id="IPR050766">
    <property type="entry name" value="Bact_Lucif_Oxidored"/>
</dbReference>
<comment type="similarity">
    <text evidence="1">Belongs to the bacterial luciferase oxidoreductase family.</text>
</comment>
<proteinExistence type="inferred from homology"/>
<evidence type="ECO:0000313" key="7">
    <source>
        <dbReference type="Proteomes" id="UP000183561"/>
    </source>
</evidence>
<dbReference type="PANTHER" id="PTHR30137:SF16">
    <property type="entry name" value="BLL0895 PROTEIN"/>
    <property type="match status" value="1"/>
</dbReference>
<dbReference type="PANTHER" id="PTHR30137">
    <property type="entry name" value="LUCIFERASE-LIKE MONOOXYGENASE"/>
    <property type="match status" value="1"/>
</dbReference>